<feature type="domain" description="Phospholipid/glycerol acyltransferase" evidence="7">
    <location>
        <begin position="104"/>
        <end position="216"/>
    </location>
</feature>
<dbReference type="EMBL" id="CAADRA010006998">
    <property type="protein sequence ID" value="VFT98066.1"/>
    <property type="molecule type" value="Genomic_DNA"/>
</dbReference>
<dbReference type="PANTHER" id="PTHR10434:SF64">
    <property type="entry name" value="1-ACYL-SN-GLYCEROL-3-PHOSPHATE ACYLTRANSFERASE-RELATED"/>
    <property type="match status" value="1"/>
</dbReference>
<dbReference type="AlphaFoldDB" id="A0A485LJH2"/>
<reference evidence="8" key="2">
    <citation type="submission" date="2019-06" db="EMBL/GenBank/DDBJ databases">
        <title>Genomics analysis of Aphanomyces spp. identifies a new class of oomycete effector associated with host adaptation.</title>
        <authorList>
            <person name="Gaulin E."/>
        </authorList>
    </citation>
    <scope>NUCLEOTIDE SEQUENCE</scope>
    <source>
        <strain evidence="8">CBS 578.67</strain>
    </source>
</reference>
<evidence type="ECO:0000256" key="1">
    <source>
        <dbReference type="ARBA" id="ARBA00005189"/>
    </source>
</evidence>
<dbReference type="SUPFAM" id="SSF69593">
    <property type="entry name" value="Glycerol-3-phosphate (1)-acyltransferase"/>
    <property type="match status" value="1"/>
</dbReference>
<dbReference type="Pfam" id="PF01553">
    <property type="entry name" value="Acyltransferase"/>
    <property type="match status" value="1"/>
</dbReference>
<evidence type="ECO:0000313" key="10">
    <source>
        <dbReference type="Proteomes" id="UP000332933"/>
    </source>
</evidence>
<keyword evidence="10" id="KW-1185">Reference proteome</keyword>
<protein>
    <submittedName>
        <fullName evidence="9">Aste57867_21395 protein</fullName>
    </submittedName>
</protein>
<dbReference type="EMBL" id="VJMH01006972">
    <property type="protein sequence ID" value="KAF0686835.1"/>
    <property type="molecule type" value="Genomic_DNA"/>
</dbReference>
<evidence type="ECO:0000256" key="4">
    <source>
        <dbReference type="ARBA" id="ARBA00023098"/>
    </source>
</evidence>
<keyword evidence="6" id="KW-1133">Transmembrane helix</keyword>
<dbReference type="PANTHER" id="PTHR10434">
    <property type="entry name" value="1-ACYL-SN-GLYCEROL-3-PHOSPHATE ACYLTRANSFERASE"/>
    <property type="match status" value="1"/>
</dbReference>
<dbReference type="GO" id="GO:0003841">
    <property type="term" value="F:1-acylglycerol-3-phosphate O-acyltransferase activity"/>
    <property type="evidence" value="ECO:0007669"/>
    <property type="project" value="TreeGrafter"/>
</dbReference>
<keyword evidence="6" id="KW-0472">Membrane</keyword>
<dbReference type="Proteomes" id="UP000332933">
    <property type="component" value="Unassembled WGS sequence"/>
</dbReference>
<gene>
    <name evidence="9" type="primary">Aste57867_21395</name>
    <name evidence="8" type="ORF">As57867_021326</name>
    <name evidence="9" type="ORF">ASTE57867_21395</name>
</gene>
<evidence type="ECO:0000256" key="5">
    <source>
        <dbReference type="ARBA" id="ARBA00023315"/>
    </source>
</evidence>
<organism evidence="9 10">
    <name type="scientific">Aphanomyces stellatus</name>
    <dbReference type="NCBI Taxonomy" id="120398"/>
    <lineage>
        <taxon>Eukaryota</taxon>
        <taxon>Sar</taxon>
        <taxon>Stramenopiles</taxon>
        <taxon>Oomycota</taxon>
        <taxon>Saprolegniomycetes</taxon>
        <taxon>Saprolegniales</taxon>
        <taxon>Verrucalvaceae</taxon>
        <taxon>Aphanomyces</taxon>
    </lineage>
</organism>
<reference evidence="9 10" key="1">
    <citation type="submission" date="2019-03" db="EMBL/GenBank/DDBJ databases">
        <authorList>
            <person name="Gaulin E."/>
            <person name="Dumas B."/>
        </authorList>
    </citation>
    <scope>NUCLEOTIDE SEQUENCE [LARGE SCALE GENOMIC DNA]</scope>
    <source>
        <strain evidence="9">CBS 568.67</strain>
    </source>
</reference>
<keyword evidence="6" id="KW-0812">Transmembrane</keyword>
<dbReference type="CDD" id="cd07989">
    <property type="entry name" value="LPLAT_AGPAT-like"/>
    <property type="match status" value="1"/>
</dbReference>
<keyword evidence="4" id="KW-0443">Lipid metabolism</keyword>
<evidence type="ECO:0000313" key="9">
    <source>
        <dbReference type="EMBL" id="VFT98066.1"/>
    </source>
</evidence>
<name>A0A485LJH2_9STRA</name>
<evidence type="ECO:0000256" key="6">
    <source>
        <dbReference type="SAM" id="Phobius"/>
    </source>
</evidence>
<feature type="transmembrane region" description="Helical" evidence="6">
    <location>
        <begin position="41"/>
        <end position="63"/>
    </location>
</feature>
<dbReference type="SMART" id="SM00563">
    <property type="entry name" value="PlsC"/>
    <property type="match status" value="1"/>
</dbReference>
<evidence type="ECO:0000313" key="8">
    <source>
        <dbReference type="EMBL" id="KAF0686835.1"/>
    </source>
</evidence>
<dbReference type="GO" id="GO:0006654">
    <property type="term" value="P:phosphatidic acid biosynthetic process"/>
    <property type="evidence" value="ECO:0007669"/>
    <property type="project" value="TreeGrafter"/>
</dbReference>
<keyword evidence="2" id="KW-0444">Lipid biosynthesis</keyword>
<evidence type="ECO:0000259" key="7">
    <source>
        <dbReference type="SMART" id="SM00563"/>
    </source>
</evidence>
<accession>A0A485LJH2</accession>
<proteinExistence type="predicted"/>
<evidence type="ECO:0000256" key="2">
    <source>
        <dbReference type="ARBA" id="ARBA00022516"/>
    </source>
</evidence>
<comment type="pathway">
    <text evidence="1">Lipid metabolism.</text>
</comment>
<dbReference type="InterPro" id="IPR002123">
    <property type="entry name" value="Plipid/glycerol_acylTrfase"/>
</dbReference>
<keyword evidence="3" id="KW-0808">Transferase</keyword>
<keyword evidence="5" id="KW-0012">Acyltransferase</keyword>
<evidence type="ECO:0000256" key="3">
    <source>
        <dbReference type="ARBA" id="ARBA00022679"/>
    </source>
</evidence>
<dbReference type="OrthoDB" id="417078at2759"/>
<sequence length="261" mass="29080">MWSLLLGVSAAAYVAVAVAIIYMEEKKLFKDAVDGKVLLFGLLWILVSAVEFVLVAPLMFVLAPNELQVLAHQVCQVVARGLHVVFFGPVVVEGKEHMNPNEVYMIVANHQTMMDITALYHLDGNFSWVSKSSIFLLPGAGWIMKLANYVPLTRKSKDSVLKMFEAAKDRFHNGWSVCIFPQGTRQRGEFLPFKDGAFDLAVTANVRVLPVTVIIPDDLWAWTRPGKVKLIVHKPLEKGLTKAELKQQSHDVIAASMPKLK</sequence>